<reference evidence="1 2" key="1">
    <citation type="submission" date="2019-03" db="EMBL/GenBank/DDBJ databases">
        <title>Freshwater and sediment microbial communities from various areas in North America, analyzing microbe dynamics in response to fracking.</title>
        <authorList>
            <person name="Lamendella R."/>
        </authorList>
    </citation>
    <scope>NUCLEOTIDE SEQUENCE [LARGE SCALE GENOMIC DNA]</scope>
    <source>
        <strain evidence="1 2">18_TX</strain>
    </source>
</reference>
<gene>
    <name evidence="1" type="ORF">DEU29_10311</name>
</gene>
<evidence type="ECO:0000313" key="1">
    <source>
        <dbReference type="EMBL" id="TDP39116.1"/>
    </source>
</evidence>
<dbReference type="AlphaFoldDB" id="A0A4R6PN26"/>
<accession>A0A4R6PN26</accession>
<dbReference type="RefSeq" id="WP_133538839.1">
    <property type="nucleotide sequence ID" value="NZ_SNXI01000003.1"/>
</dbReference>
<comment type="caution">
    <text evidence="1">The sequence shown here is derived from an EMBL/GenBank/DDBJ whole genome shotgun (WGS) entry which is preliminary data.</text>
</comment>
<proteinExistence type="predicted"/>
<sequence>MASAISHNHQFHTCFAEATQLLQQHQLQAALATLLRARRLALQVSEDPVLAANGQQNYVTTSLIMMGVQFRLHLHADTLATYHQLFHQLDDWLGRASSRACQKRLRGYQTLAERACRHLHLERLREETINAQSNP</sequence>
<dbReference type="EMBL" id="SNXI01000003">
    <property type="protein sequence ID" value="TDP39116.1"/>
    <property type="molecule type" value="Genomic_DNA"/>
</dbReference>
<name>A0A4R6PN26_9GAMM</name>
<keyword evidence="2" id="KW-1185">Reference proteome</keyword>
<protein>
    <submittedName>
        <fullName evidence="1">Uncharacterized protein</fullName>
    </submittedName>
</protein>
<evidence type="ECO:0000313" key="2">
    <source>
        <dbReference type="Proteomes" id="UP000295531"/>
    </source>
</evidence>
<dbReference type="OrthoDB" id="6238914at2"/>
<dbReference type="Proteomes" id="UP000295531">
    <property type="component" value="Unassembled WGS sequence"/>
</dbReference>
<organism evidence="1 2">
    <name type="scientific">Idiomarina aquatica</name>
    <dbReference type="NCBI Taxonomy" id="1327752"/>
    <lineage>
        <taxon>Bacteria</taxon>
        <taxon>Pseudomonadati</taxon>
        <taxon>Pseudomonadota</taxon>
        <taxon>Gammaproteobacteria</taxon>
        <taxon>Alteromonadales</taxon>
        <taxon>Idiomarinaceae</taxon>
        <taxon>Idiomarina</taxon>
    </lineage>
</organism>